<dbReference type="Gene3D" id="1.25.40.20">
    <property type="entry name" value="Ankyrin repeat-containing domain"/>
    <property type="match status" value="1"/>
</dbReference>
<dbReference type="InterPro" id="IPR027417">
    <property type="entry name" value="P-loop_NTPase"/>
</dbReference>
<dbReference type="EMBL" id="QRBI01000141">
    <property type="protein sequence ID" value="RMC01078.1"/>
    <property type="molecule type" value="Genomic_DNA"/>
</dbReference>
<keyword evidence="1" id="KW-0040">ANK repeat</keyword>
<feature type="repeat" description="ANK" evidence="1">
    <location>
        <begin position="198"/>
        <end position="230"/>
    </location>
</feature>
<evidence type="ECO:0000256" key="1">
    <source>
        <dbReference type="PROSITE-ProRule" id="PRU00023"/>
    </source>
</evidence>
<dbReference type="PROSITE" id="PS50088">
    <property type="entry name" value="ANK_REPEAT"/>
    <property type="match status" value="1"/>
</dbReference>
<feature type="region of interest" description="Disordered" evidence="2">
    <location>
        <begin position="1"/>
        <end position="33"/>
    </location>
</feature>
<evidence type="ECO:0000313" key="3">
    <source>
        <dbReference type="EMBL" id="RMC01078.1"/>
    </source>
</evidence>
<dbReference type="FunFam" id="1.25.40.20:FF:000159">
    <property type="entry name" value="probable ATP-dependent RNA helicase YTHDC2"/>
    <property type="match status" value="1"/>
</dbReference>
<evidence type="ECO:0000256" key="2">
    <source>
        <dbReference type="SAM" id="MobiDB-lite"/>
    </source>
</evidence>
<accession>A0A3M0JIW4</accession>
<organism evidence="3 4">
    <name type="scientific">Hirundo rustica rustica</name>
    <dbReference type="NCBI Taxonomy" id="333673"/>
    <lineage>
        <taxon>Eukaryota</taxon>
        <taxon>Metazoa</taxon>
        <taxon>Chordata</taxon>
        <taxon>Craniata</taxon>
        <taxon>Vertebrata</taxon>
        <taxon>Euteleostomi</taxon>
        <taxon>Archelosauria</taxon>
        <taxon>Archosauria</taxon>
        <taxon>Dinosauria</taxon>
        <taxon>Saurischia</taxon>
        <taxon>Theropoda</taxon>
        <taxon>Coelurosauria</taxon>
        <taxon>Aves</taxon>
        <taxon>Neognathae</taxon>
        <taxon>Neoaves</taxon>
        <taxon>Telluraves</taxon>
        <taxon>Australaves</taxon>
        <taxon>Passeriformes</taxon>
        <taxon>Sylvioidea</taxon>
        <taxon>Hirundinidae</taxon>
        <taxon>Hirundo</taxon>
    </lineage>
</organism>
<dbReference type="Pfam" id="PF00023">
    <property type="entry name" value="Ank"/>
    <property type="match status" value="1"/>
</dbReference>
<gene>
    <name evidence="3" type="ORF">DUI87_22344</name>
</gene>
<keyword evidence="4" id="KW-1185">Reference proteome</keyword>
<dbReference type="Proteomes" id="UP000269221">
    <property type="component" value="Unassembled WGS sequence"/>
</dbReference>
<name>A0A3M0JIW4_HIRRU</name>
<dbReference type="AlphaFoldDB" id="A0A3M0JIW4"/>
<dbReference type="OrthoDB" id="6103986at2759"/>
<dbReference type="SUPFAM" id="SSF48403">
    <property type="entry name" value="Ankyrin repeat"/>
    <property type="match status" value="1"/>
</dbReference>
<sequence>MSRPRNVPPRQHGGGAASSGAPAAPGRGRGGRGLRDIRVDEEVEIAVNLSLERFRYGEDAGHYLEDSGCDIIFENKPKVILKQLLSKIITQRYISNDNPIVTHFATCAILRVSPKTLVTFCTNGILLRTLMAGDSTLSTVTHVIVTEKDVNCLELWLTKEMDSCLSDIWLHKDIDAFAQVFHLILTENVSVDYRHSETSATALMIASGRGFLSQVEQLISMGADIHCRSSNGWMAVDWAKHFGQTEVVALLESYSASAGFGNLDESSLVRTSGSDLSAEDRELLTAYHHRFFDDEKVDLDLIMHLLYNICHSCESDSFYEYSRNQHNSQ</sequence>
<dbReference type="Gene3D" id="3.40.50.300">
    <property type="entry name" value="P-loop containing nucleotide triphosphate hydrolases"/>
    <property type="match status" value="1"/>
</dbReference>
<dbReference type="STRING" id="333673.A0A3M0JIW4"/>
<evidence type="ECO:0000313" key="4">
    <source>
        <dbReference type="Proteomes" id="UP000269221"/>
    </source>
</evidence>
<dbReference type="InterPro" id="IPR002110">
    <property type="entry name" value="Ankyrin_rpt"/>
</dbReference>
<protein>
    <submittedName>
        <fullName evidence="3">Uncharacterized protein</fullName>
    </submittedName>
</protein>
<comment type="caution">
    <text evidence="3">The sequence shown here is derived from an EMBL/GenBank/DDBJ whole genome shotgun (WGS) entry which is preliminary data.</text>
</comment>
<dbReference type="InterPro" id="IPR036770">
    <property type="entry name" value="Ankyrin_rpt-contain_sf"/>
</dbReference>
<proteinExistence type="predicted"/>
<reference evidence="3 4" key="1">
    <citation type="submission" date="2018-07" db="EMBL/GenBank/DDBJ databases">
        <title>A high quality draft genome assembly of the barn swallow (H. rustica rustica).</title>
        <authorList>
            <person name="Formenti G."/>
            <person name="Chiara M."/>
            <person name="Poveda L."/>
            <person name="Francoijs K.-J."/>
            <person name="Bonisoli-Alquati A."/>
            <person name="Canova L."/>
            <person name="Gianfranceschi L."/>
            <person name="Horner D.S."/>
            <person name="Saino N."/>
        </authorList>
    </citation>
    <scope>NUCLEOTIDE SEQUENCE [LARGE SCALE GENOMIC DNA]</scope>
    <source>
        <strain evidence="3">Chelidonia</strain>
        <tissue evidence="3">Blood</tissue>
    </source>
</reference>